<dbReference type="Pfam" id="PF04616">
    <property type="entry name" value="Glyco_hydro_43"/>
    <property type="match status" value="1"/>
</dbReference>
<dbReference type="EMBL" id="JBHSDV010000001">
    <property type="protein sequence ID" value="MFC4386745.1"/>
    <property type="molecule type" value="Genomic_DNA"/>
</dbReference>
<keyword evidence="3 5" id="KW-0378">Hydrolase</keyword>
<dbReference type="Gene3D" id="2.115.10.20">
    <property type="entry name" value="Glycosyl hydrolase domain, family 43"/>
    <property type="match status" value="1"/>
</dbReference>
<evidence type="ECO:0000313" key="7">
    <source>
        <dbReference type="Proteomes" id="UP001595880"/>
    </source>
</evidence>
<dbReference type="CDD" id="cd08998">
    <property type="entry name" value="GH43_Arb43a-like"/>
    <property type="match status" value="1"/>
</dbReference>
<keyword evidence="7" id="KW-1185">Reference proteome</keyword>
<dbReference type="InterPro" id="IPR023296">
    <property type="entry name" value="Glyco_hydro_beta-prop_sf"/>
</dbReference>
<evidence type="ECO:0000256" key="5">
    <source>
        <dbReference type="PIRNR" id="PIRNR026534"/>
    </source>
</evidence>
<evidence type="ECO:0000256" key="4">
    <source>
        <dbReference type="ARBA" id="ARBA00023295"/>
    </source>
</evidence>
<comment type="caution">
    <text evidence="6">The sequence shown here is derived from an EMBL/GenBank/DDBJ whole genome shotgun (WGS) entry which is preliminary data.</text>
</comment>
<dbReference type="InterPro" id="IPR006710">
    <property type="entry name" value="Glyco_hydro_43"/>
</dbReference>
<keyword evidence="4 5" id="KW-0326">Glycosidase</keyword>
<name>A0ABV8VRX2_9BACI</name>
<comment type="pathway">
    <text evidence="1 5">Glycan metabolism; L-arabinan degradation.</text>
</comment>
<organism evidence="6 7">
    <name type="scientific">Gracilibacillus marinus</name>
    <dbReference type="NCBI Taxonomy" id="630535"/>
    <lineage>
        <taxon>Bacteria</taxon>
        <taxon>Bacillati</taxon>
        <taxon>Bacillota</taxon>
        <taxon>Bacilli</taxon>
        <taxon>Bacillales</taxon>
        <taxon>Bacillaceae</taxon>
        <taxon>Gracilibacillus</taxon>
    </lineage>
</organism>
<gene>
    <name evidence="6" type="ORF">ACFOZ1_02870</name>
</gene>
<evidence type="ECO:0000256" key="2">
    <source>
        <dbReference type="ARBA" id="ARBA00009865"/>
    </source>
</evidence>
<comment type="catalytic activity">
    <reaction evidence="5">
        <text>Endohydrolysis of (1-&gt;5)-alpha-arabinofuranosidic linkages in (1-&gt;5)-arabinans.</text>
        <dbReference type="EC" id="3.2.1.99"/>
    </reaction>
</comment>
<reference evidence="7" key="1">
    <citation type="journal article" date="2019" name="Int. J. Syst. Evol. Microbiol.">
        <title>The Global Catalogue of Microorganisms (GCM) 10K type strain sequencing project: providing services to taxonomists for standard genome sequencing and annotation.</title>
        <authorList>
            <consortium name="The Broad Institute Genomics Platform"/>
            <consortium name="The Broad Institute Genome Sequencing Center for Infectious Disease"/>
            <person name="Wu L."/>
            <person name="Ma J."/>
        </authorList>
    </citation>
    <scope>NUCLEOTIDE SEQUENCE [LARGE SCALE GENOMIC DNA]</scope>
    <source>
        <strain evidence="7">KACC 14058</strain>
    </source>
</reference>
<dbReference type="InterPro" id="IPR050727">
    <property type="entry name" value="GH43_arabinanases"/>
</dbReference>
<evidence type="ECO:0000313" key="6">
    <source>
        <dbReference type="EMBL" id="MFC4386745.1"/>
    </source>
</evidence>
<evidence type="ECO:0000256" key="3">
    <source>
        <dbReference type="ARBA" id="ARBA00022801"/>
    </source>
</evidence>
<dbReference type="PANTHER" id="PTHR43301">
    <property type="entry name" value="ARABINAN ENDO-1,5-ALPHA-L-ARABINOSIDASE"/>
    <property type="match status" value="1"/>
</dbReference>
<dbReference type="PANTHER" id="PTHR43301:SF3">
    <property type="entry name" value="ARABINAN ENDO-1,5-ALPHA-L-ARABINOSIDASE A-RELATED"/>
    <property type="match status" value="1"/>
</dbReference>
<dbReference type="EC" id="3.2.1.99" evidence="5"/>
<accession>A0ABV8VRX2</accession>
<dbReference type="Proteomes" id="UP001595880">
    <property type="component" value="Unassembled WGS sequence"/>
</dbReference>
<protein>
    <recommendedName>
        <fullName evidence="5">Endo-alpha-(1-&gt;5)-L-arabinanase</fullName>
        <ecNumber evidence="5">3.2.1.99</ecNumber>
    </recommendedName>
</protein>
<dbReference type="RefSeq" id="WP_390195646.1">
    <property type="nucleotide sequence ID" value="NZ_JBHSDV010000001.1"/>
</dbReference>
<sequence>MKKFGAIIAIIFSIVLLVGSIVFDQPEKQEAGGKDTDKHMENTKLEMTGDIGGFEKGIDDPTHDPSIFEANGTFYVVSTGIARDEQNPGGIYIRKSENSLEGPWQSIGEIPTPEWVKDYNVKHLWAPYVIENDGVFYMYYAASMFGTNYSAIGVASTETPGDVNSWEDHGPIVTTTNRDTFNAIDPMVIEDNGKWWLLYGSHFGGIVLRDLVNMTELGIDEYVLASRAMTTTHNAIEGPTIFKHGDYYYLLTSWDQCCNGTASTYKVAVGRSESITGPYVDSNGTDLLDGGGDIILDAEDNQIGPGGQDVIEVDGDHYMIYHYYDGNANGTIRMQIRQFNWNDDWPTFE</sequence>
<dbReference type="InterPro" id="IPR016840">
    <property type="entry name" value="Glyco_hydro_43_endo_a_Ara-ase"/>
</dbReference>
<evidence type="ECO:0000256" key="1">
    <source>
        <dbReference type="ARBA" id="ARBA00004834"/>
    </source>
</evidence>
<dbReference type="PIRSF" id="PIRSF026534">
    <property type="entry name" value="Endo_alpha-L-arabinosidase"/>
    <property type="match status" value="1"/>
</dbReference>
<dbReference type="SUPFAM" id="SSF75005">
    <property type="entry name" value="Arabinanase/levansucrase/invertase"/>
    <property type="match status" value="1"/>
</dbReference>
<comment type="similarity">
    <text evidence="2 5">Belongs to the glycosyl hydrolase 43 family.</text>
</comment>
<proteinExistence type="inferred from homology"/>